<dbReference type="PIRSF" id="PIRSF031900">
    <property type="entry name" value="UCP031900"/>
    <property type="match status" value="1"/>
</dbReference>
<sequence>MWPLSGIHACQATRLPGGTRVRPLLSVPIVLLLVPGWSGEKRLDLPRLPARLWVRPVSLDAQDPARRRVSRLTWLGGWQLSGSDPAFGGYSAIATDGRRFTLLGDGGNWLRFSFDGRRIGSAASGALPGGPGTGWDKRDRDSESLAIDPASGAAWVGFEYHNMIGRFTPGLAKITALRRVPEMRRWPRNGGAESLVRLPDGRFLALAEAKKGARGKGRQGLVFAGDPTRPGPSFAFTYLPPTGYEPSDATLLPDGRLIVLNRAFRLPYSFPVIVTEIPAGAVRPGAIVRPTEVARLEAPIISDNYEGVAATREGSDTILWIVSDDNQSRLQRTLLLKFRLDPPSTKARALK</sequence>
<dbReference type="InterPro" id="IPR027372">
    <property type="entry name" value="Phytase-like_dom"/>
</dbReference>
<feature type="region of interest" description="Disordered" evidence="1">
    <location>
        <begin position="123"/>
        <end position="142"/>
    </location>
</feature>
<name>A0A369W1T5_9SPHN</name>
<accession>A0A369W1T5</accession>
<dbReference type="OrthoDB" id="9798693at2"/>
<protein>
    <submittedName>
        <fullName evidence="3">Esterase-like activity of phytase family protein</fullName>
    </submittedName>
</protein>
<comment type="caution">
    <text evidence="3">The sequence shown here is derived from an EMBL/GenBank/DDBJ whole genome shotgun (WGS) entry which is preliminary data.</text>
</comment>
<gene>
    <name evidence="3" type="ORF">DVW87_12685</name>
</gene>
<proteinExistence type="predicted"/>
<evidence type="ECO:0000313" key="4">
    <source>
        <dbReference type="Proteomes" id="UP000253918"/>
    </source>
</evidence>
<reference evidence="3 4" key="1">
    <citation type="submission" date="2018-07" db="EMBL/GenBank/DDBJ databases">
        <title>a novel species of Sphingomonas isolated from the rhizosphere soil of Araceae plant.</title>
        <authorList>
            <person name="Zhiyong W."/>
            <person name="Qinglan Z."/>
            <person name="Zhiwei F."/>
            <person name="Ding X."/>
            <person name="Gejiao W."/>
            <person name="Shixue Z."/>
        </authorList>
    </citation>
    <scope>NUCLEOTIDE SEQUENCE [LARGE SCALE GENOMIC DNA]</scope>
    <source>
        <strain evidence="3 4">WZY 27</strain>
    </source>
</reference>
<dbReference type="EMBL" id="QQNB01000002">
    <property type="protein sequence ID" value="RDE06021.1"/>
    <property type="molecule type" value="Genomic_DNA"/>
</dbReference>
<evidence type="ECO:0000256" key="1">
    <source>
        <dbReference type="SAM" id="MobiDB-lite"/>
    </source>
</evidence>
<dbReference type="InterPro" id="IPR014567">
    <property type="entry name" value="UCP031900"/>
</dbReference>
<dbReference type="SUPFAM" id="SSF63829">
    <property type="entry name" value="Calcium-dependent phosphotriesterase"/>
    <property type="match status" value="1"/>
</dbReference>
<organism evidence="3 4">
    <name type="scientific">Sphingomonas aracearum</name>
    <dbReference type="NCBI Taxonomy" id="2283317"/>
    <lineage>
        <taxon>Bacteria</taxon>
        <taxon>Pseudomonadati</taxon>
        <taxon>Pseudomonadota</taxon>
        <taxon>Alphaproteobacteria</taxon>
        <taxon>Sphingomonadales</taxon>
        <taxon>Sphingomonadaceae</taxon>
        <taxon>Sphingomonas</taxon>
    </lineage>
</organism>
<feature type="domain" description="Phytase-like" evidence="2">
    <location>
        <begin position="86"/>
        <end position="326"/>
    </location>
</feature>
<keyword evidence="4" id="KW-1185">Reference proteome</keyword>
<evidence type="ECO:0000259" key="2">
    <source>
        <dbReference type="Pfam" id="PF13449"/>
    </source>
</evidence>
<dbReference type="Proteomes" id="UP000253918">
    <property type="component" value="Unassembled WGS sequence"/>
</dbReference>
<dbReference type="Pfam" id="PF13449">
    <property type="entry name" value="Phytase-like"/>
    <property type="match status" value="1"/>
</dbReference>
<dbReference type="AlphaFoldDB" id="A0A369W1T5"/>
<evidence type="ECO:0000313" key="3">
    <source>
        <dbReference type="EMBL" id="RDE06021.1"/>
    </source>
</evidence>